<evidence type="ECO:0000259" key="1">
    <source>
        <dbReference type="Pfam" id="PF24626"/>
    </source>
</evidence>
<reference evidence="2 3" key="1">
    <citation type="journal article" date="2018" name="PLoS Genet.">
        <title>Population sequencing reveals clonal diversity and ancestral inbreeding in the grapevine cultivar Chardonnay.</title>
        <authorList>
            <person name="Roach M.J."/>
            <person name="Johnson D.L."/>
            <person name="Bohlmann J."/>
            <person name="van Vuuren H.J."/>
            <person name="Jones S.J."/>
            <person name="Pretorius I.S."/>
            <person name="Schmidt S.A."/>
            <person name="Borneman A.R."/>
        </authorList>
    </citation>
    <scope>NUCLEOTIDE SEQUENCE [LARGE SCALE GENOMIC DNA]</scope>
    <source>
        <strain evidence="3">cv. Chardonnay</strain>
        <tissue evidence="2">Leaf</tissue>
    </source>
</reference>
<protein>
    <recommendedName>
        <fullName evidence="1">Tf2-1-like SH3-like domain-containing protein</fullName>
    </recommendedName>
</protein>
<proteinExistence type="predicted"/>
<dbReference type="PANTHER" id="PTHR46148:SF52">
    <property type="entry name" value="OS04G0603800 PROTEIN"/>
    <property type="match status" value="1"/>
</dbReference>
<dbReference type="InterPro" id="IPR056924">
    <property type="entry name" value="SH3_Tf2-1"/>
</dbReference>
<gene>
    <name evidence="2" type="ORF">CK203_036263</name>
</gene>
<dbReference type="EMBL" id="QGNW01000183">
    <property type="protein sequence ID" value="RVW87516.1"/>
    <property type="molecule type" value="Genomic_DNA"/>
</dbReference>
<dbReference type="PANTHER" id="PTHR46148">
    <property type="entry name" value="CHROMO DOMAIN-CONTAINING PROTEIN"/>
    <property type="match status" value="1"/>
</dbReference>
<evidence type="ECO:0000313" key="3">
    <source>
        <dbReference type="Proteomes" id="UP000288805"/>
    </source>
</evidence>
<name>A0A438HST2_VITVI</name>
<comment type="caution">
    <text evidence="2">The sequence shown here is derived from an EMBL/GenBank/DDBJ whole genome shotgun (WGS) entry which is preliminary data.</text>
</comment>
<accession>A0A438HST2</accession>
<feature type="domain" description="Tf2-1-like SH3-like" evidence="1">
    <location>
        <begin position="6"/>
        <end position="70"/>
    </location>
</feature>
<dbReference type="Pfam" id="PF24626">
    <property type="entry name" value="SH3_Tf2-1"/>
    <property type="match status" value="1"/>
</dbReference>
<dbReference type="Proteomes" id="UP000288805">
    <property type="component" value="Unassembled WGS sequence"/>
</dbReference>
<sequence>MENKVGDMVLVKLLPQQFKSLRPVHKGLVRRYEGPFPVLGKVGKVSYKMELSPRLKIHPVFHVSYLKPYHEDKDDPSRGLSKRAPTTVVTSYDKESEASWELANALWQFQEQIERFRVEGATRMSAA</sequence>
<organism evidence="2 3">
    <name type="scientific">Vitis vinifera</name>
    <name type="common">Grape</name>
    <dbReference type="NCBI Taxonomy" id="29760"/>
    <lineage>
        <taxon>Eukaryota</taxon>
        <taxon>Viridiplantae</taxon>
        <taxon>Streptophyta</taxon>
        <taxon>Embryophyta</taxon>
        <taxon>Tracheophyta</taxon>
        <taxon>Spermatophyta</taxon>
        <taxon>Magnoliopsida</taxon>
        <taxon>eudicotyledons</taxon>
        <taxon>Gunneridae</taxon>
        <taxon>Pentapetalae</taxon>
        <taxon>rosids</taxon>
        <taxon>Vitales</taxon>
        <taxon>Vitaceae</taxon>
        <taxon>Viteae</taxon>
        <taxon>Vitis</taxon>
    </lineage>
</organism>
<dbReference type="AlphaFoldDB" id="A0A438HST2"/>
<evidence type="ECO:0000313" key="2">
    <source>
        <dbReference type="EMBL" id="RVW87516.1"/>
    </source>
</evidence>